<protein>
    <submittedName>
        <fullName evidence="2">Putative oxidoreductase YqkF</fullName>
        <ecNumber evidence="2">1.-.-.-</ecNumber>
    </submittedName>
</protein>
<dbReference type="InterPro" id="IPR036812">
    <property type="entry name" value="NAD(P)_OxRdtase_dom_sf"/>
</dbReference>
<proteinExistence type="predicted"/>
<feature type="domain" description="NADP-dependent oxidoreductase" evidence="1">
    <location>
        <begin position="16"/>
        <end position="289"/>
    </location>
</feature>
<accession>A0A369QEH8</accession>
<dbReference type="PRINTS" id="PR00069">
    <property type="entry name" value="ALDKETRDTASE"/>
</dbReference>
<dbReference type="EC" id="1.-.-.-" evidence="2"/>
<dbReference type="CDD" id="cd19086">
    <property type="entry name" value="AKR_AKR11C1"/>
    <property type="match status" value="1"/>
</dbReference>
<gene>
    <name evidence="2" type="ORF">AHMF7616_01426</name>
</gene>
<evidence type="ECO:0000313" key="2">
    <source>
        <dbReference type="EMBL" id="RDC62832.1"/>
    </source>
</evidence>
<dbReference type="GO" id="GO:0016491">
    <property type="term" value="F:oxidoreductase activity"/>
    <property type="evidence" value="ECO:0007669"/>
    <property type="project" value="UniProtKB-KW"/>
</dbReference>
<dbReference type="InterPro" id="IPR053135">
    <property type="entry name" value="AKR2_Oxidoreductase"/>
</dbReference>
<dbReference type="Pfam" id="PF00248">
    <property type="entry name" value="Aldo_ket_red"/>
    <property type="match status" value="1"/>
</dbReference>
<evidence type="ECO:0000313" key="3">
    <source>
        <dbReference type="Proteomes" id="UP000253919"/>
    </source>
</evidence>
<evidence type="ECO:0000259" key="1">
    <source>
        <dbReference type="Pfam" id="PF00248"/>
    </source>
</evidence>
<dbReference type="InterPro" id="IPR023210">
    <property type="entry name" value="NADP_OxRdtase_dom"/>
</dbReference>
<dbReference type="SUPFAM" id="SSF51430">
    <property type="entry name" value="NAD(P)-linked oxidoreductase"/>
    <property type="match status" value="1"/>
</dbReference>
<dbReference type="Proteomes" id="UP000253919">
    <property type="component" value="Unassembled WGS sequence"/>
</dbReference>
<sequence length="299" mass="33769">MQYKHLGRSDLKISTISFGCMSLATATPGESIRLLNDALHQGINYFDTADLYDQGENEKLVGKAFLGKRHQVILATKVGNQWRPDGSGWDWNPRKEYILQAVEGSLQRLQTDYLDLYQLHGGTLDDPIDETMEAFEILKKQGKIRYYGISSIRPNVIREYVKRSQIVSVMMQYSLLDRRPEETVLDLLQGNQIGVLARGGLAQGLLAGKPAKNYLNYSEAEVKKVVEAVKNPLIPNRTATVTTIQYVLDHPAVTSAVLGIRTTNQLQEALHINSSEVLSKEEVRYLKKLLVPNKYEQHR</sequence>
<dbReference type="AlphaFoldDB" id="A0A369QEH8"/>
<dbReference type="PANTHER" id="PTHR43312:SF1">
    <property type="entry name" value="NADP-DEPENDENT OXIDOREDUCTASE DOMAIN-CONTAINING PROTEIN"/>
    <property type="match status" value="1"/>
</dbReference>
<keyword evidence="3" id="KW-1185">Reference proteome</keyword>
<organism evidence="2 3">
    <name type="scientific">Adhaeribacter pallidiroseus</name>
    <dbReference type="NCBI Taxonomy" id="2072847"/>
    <lineage>
        <taxon>Bacteria</taxon>
        <taxon>Pseudomonadati</taxon>
        <taxon>Bacteroidota</taxon>
        <taxon>Cytophagia</taxon>
        <taxon>Cytophagales</taxon>
        <taxon>Hymenobacteraceae</taxon>
        <taxon>Adhaeribacter</taxon>
    </lineage>
</organism>
<comment type="caution">
    <text evidence="2">The sequence shown here is derived from an EMBL/GenBank/DDBJ whole genome shotgun (WGS) entry which is preliminary data.</text>
</comment>
<dbReference type="EMBL" id="QASA01000001">
    <property type="protein sequence ID" value="RDC62832.1"/>
    <property type="molecule type" value="Genomic_DNA"/>
</dbReference>
<keyword evidence="2" id="KW-0560">Oxidoreductase</keyword>
<reference evidence="2 3" key="1">
    <citation type="submission" date="2018-04" db="EMBL/GenBank/DDBJ databases">
        <title>Adhaeribacter sp. HMF7616 genome sequencing and assembly.</title>
        <authorList>
            <person name="Kang H."/>
            <person name="Kang J."/>
            <person name="Cha I."/>
            <person name="Kim H."/>
            <person name="Joh K."/>
        </authorList>
    </citation>
    <scope>NUCLEOTIDE SEQUENCE [LARGE SCALE GENOMIC DNA]</scope>
    <source>
        <strain evidence="2 3">HMF7616</strain>
    </source>
</reference>
<dbReference type="InterPro" id="IPR020471">
    <property type="entry name" value="AKR"/>
</dbReference>
<dbReference type="PANTHER" id="PTHR43312">
    <property type="entry name" value="D-THREO-ALDOSE 1-DEHYDROGENASE"/>
    <property type="match status" value="1"/>
</dbReference>
<dbReference type="OrthoDB" id="9773828at2"/>
<dbReference type="Gene3D" id="3.20.20.100">
    <property type="entry name" value="NADP-dependent oxidoreductase domain"/>
    <property type="match status" value="1"/>
</dbReference>
<name>A0A369QEH8_9BACT</name>